<evidence type="ECO:0000256" key="1">
    <source>
        <dbReference type="SAM" id="Phobius"/>
    </source>
</evidence>
<feature type="domain" description="Glycosyltransferase 2-like" evidence="2">
    <location>
        <begin position="153"/>
        <end position="271"/>
    </location>
</feature>
<protein>
    <recommendedName>
        <fullName evidence="2">Glycosyltransferase 2-like domain-containing protein</fullName>
    </recommendedName>
</protein>
<keyword evidence="1" id="KW-0812">Transmembrane</keyword>
<feature type="transmembrane region" description="Helical" evidence="1">
    <location>
        <begin position="403"/>
        <end position="423"/>
    </location>
</feature>
<evidence type="ECO:0000313" key="4">
    <source>
        <dbReference type="Proteomes" id="UP001500027"/>
    </source>
</evidence>
<dbReference type="Proteomes" id="UP001500027">
    <property type="component" value="Unassembled WGS sequence"/>
</dbReference>
<comment type="caution">
    <text evidence="3">The sequence shown here is derived from an EMBL/GenBank/DDBJ whole genome shotgun (WGS) entry which is preliminary data.</text>
</comment>
<dbReference type="InterPro" id="IPR001173">
    <property type="entry name" value="Glyco_trans_2-like"/>
</dbReference>
<dbReference type="RefSeq" id="WP_139002023.1">
    <property type="nucleotide sequence ID" value="NZ_BAABAV010000001.1"/>
</dbReference>
<dbReference type="PANTHER" id="PTHR43685">
    <property type="entry name" value="GLYCOSYLTRANSFERASE"/>
    <property type="match status" value="1"/>
</dbReference>
<dbReference type="Gene3D" id="3.90.550.10">
    <property type="entry name" value="Spore Coat Polysaccharide Biosynthesis Protein SpsA, Chain A"/>
    <property type="match status" value="1"/>
</dbReference>
<dbReference type="EMBL" id="BAABAV010000001">
    <property type="protein sequence ID" value="GAA4267982.1"/>
    <property type="molecule type" value="Genomic_DNA"/>
</dbReference>
<gene>
    <name evidence="3" type="ORF">GCM10022257_00830</name>
</gene>
<keyword evidence="1" id="KW-0472">Membrane</keyword>
<proteinExistence type="predicted"/>
<dbReference type="PANTHER" id="PTHR43685:SF2">
    <property type="entry name" value="GLYCOSYLTRANSFERASE 2-LIKE DOMAIN-CONTAINING PROTEIN"/>
    <property type="match status" value="1"/>
</dbReference>
<accession>A0ABP8E6W6</accession>
<evidence type="ECO:0000259" key="2">
    <source>
        <dbReference type="Pfam" id="PF00535"/>
    </source>
</evidence>
<reference evidence="4" key="1">
    <citation type="journal article" date="2019" name="Int. J. Syst. Evol. Microbiol.">
        <title>The Global Catalogue of Microorganisms (GCM) 10K type strain sequencing project: providing services to taxonomists for standard genome sequencing and annotation.</title>
        <authorList>
            <consortium name="The Broad Institute Genomics Platform"/>
            <consortium name="The Broad Institute Genome Sequencing Center for Infectious Disease"/>
            <person name="Wu L."/>
            <person name="Ma J."/>
        </authorList>
    </citation>
    <scope>NUCLEOTIDE SEQUENCE [LARGE SCALE GENOMIC DNA]</scope>
    <source>
        <strain evidence="4">JCM 17452</strain>
    </source>
</reference>
<name>A0ABP8E6W6_9FLAO</name>
<evidence type="ECO:0000313" key="3">
    <source>
        <dbReference type="EMBL" id="GAA4267982.1"/>
    </source>
</evidence>
<dbReference type="SUPFAM" id="SSF53448">
    <property type="entry name" value="Nucleotide-diphospho-sugar transferases"/>
    <property type="match status" value="1"/>
</dbReference>
<sequence length="443" mass="52667">MLFRFIKYLQPTHYFQRYKNDGKSIFPIAENLPRNILMQLTHDTNYLSKQGQNYDLSWQAIQLGYIGEAKTYTSFDNLPLHDNYVFIRKYFNKVWVFYVFLMRIFSFRNIFKEFSAYFKTRHVNRINYLKQPLKYDSWKGFDSELLKLNPKISVIIPTLNRYEFLKDVLKDLERQDYKNFEVIIIDQTDAFQEHFYKSFNLNLIVDKQKEKALWLARNNGIRMSKGEYLLFFDDDSRVKKDWIKNHIECLDFFKADVSSGISISKKGAKVPENYSFFRISDQIDTGNVLIKKEVFKSIGLFDRQFEKQRMGDGEFGMRTYLNNYLNISNPFAERLHLKVSTGGLRQMGSWDGYRSKKWFAPRPIPSVLYYFRMYFGDKAARLALLRTIPLSVLPYQFKKNKPLLFLGGLLAILISPIIFIQVYRSWQLASKKIKEGPLIKKLD</sequence>
<keyword evidence="1" id="KW-1133">Transmembrane helix</keyword>
<dbReference type="CDD" id="cd00761">
    <property type="entry name" value="Glyco_tranf_GTA_type"/>
    <property type="match status" value="1"/>
</dbReference>
<organism evidence="3 4">
    <name type="scientific">Hyunsoonleella aestuarii</name>
    <dbReference type="NCBI Taxonomy" id="912802"/>
    <lineage>
        <taxon>Bacteria</taxon>
        <taxon>Pseudomonadati</taxon>
        <taxon>Bacteroidota</taxon>
        <taxon>Flavobacteriia</taxon>
        <taxon>Flavobacteriales</taxon>
        <taxon>Flavobacteriaceae</taxon>
    </lineage>
</organism>
<keyword evidence="4" id="KW-1185">Reference proteome</keyword>
<dbReference type="InterPro" id="IPR029044">
    <property type="entry name" value="Nucleotide-diphossugar_trans"/>
</dbReference>
<dbReference type="InterPro" id="IPR050834">
    <property type="entry name" value="Glycosyltransf_2"/>
</dbReference>
<dbReference type="Pfam" id="PF00535">
    <property type="entry name" value="Glycos_transf_2"/>
    <property type="match status" value="1"/>
</dbReference>